<keyword evidence="5 9" id="KW-0472">Membrane</keyword>
<comment type="caution">
    <text evidence="11">The sequence shown here is derived from an EMBL/GenBank/DDBJ whole genome shotgun (WGS) entry which is preliminary data.</text>
</comment>
<dbReference type="Gene3D" id="1.20.58.1040">
    <property type="match status" value="1"/>
</dbReference>
<dbReference type="InterPro" id="IPR012946">
    <property type="entry name" value="X8"/>
</dbReference>
<dbReference type="OrthoDB" id="417697at2759"/>
<evidence type="ECO:0000256" key="8">
    <source>
        <dbReference type="SAM" id="MobiDB-lite"/>
    </source>
</evidence>
<reference evidence="11 12" key="1">
    <citation type="journal article" date="2020" name="IScience">
        <title>Genome Sequencing of the Endangered Kingdonia uniflora (Circaeasteraceae, Ranunculales) Reveals Potential Mechanisms of Evolutionary Specialization.</title>
        <authorList>
            <person name="Sun Y."/>
            <person name="Deng T."/>
            <person name="Zhang A."/>
            <person name="Moore M.J."/>
            <person name="Landis J.B."/>
            <person name="Lin N."/>
            <person name="Zhang H."/>
            <person name="Zhang X."/>
            <person name="Huang J."/>
            <person name="Zhang X."/>
            <person name="Sun H."/>
            <person name="Wang H."/>
        </authorList>
    </citation>
    <scope>NUCLEOTIDE SEQUENCE [LARGE SCALE GENOMIC DNA]</scope>
    <source>
        <strain evidence="11">TB1705</strain>
        <tissue evidence="11">Leaf</tissue>
    </source>
</reference>
<keyword evidence="2" id="KW-1003">Cell membrane</keyword>
<protein>
    <recommendedName>
        <fullName evidence="10">X8 domain-containing protein</fullName>
    </recommendedName>
</protein>
<sequence length="650" mass="70386">MNSVVDKRLSYENGTSLVRFKVISTSRFIIFTQTSYQYQYRFVFQVGRTSIFISLFFLSLLTTCSSGTLVGFSYDARRHREISSTIETLSFLKQNQVSPSQIRVFVTDHHKGLGKVYEEGVSVDLYLNETDVANVRISKTSAVSWIKTHLVAYLPHMNVKSVVVGKSVEETQLPLLLSTLKLIHSALKSLDLEHQVKVSIEISLLVVEKLPARDLLQITNYINKCRSFIILESEISGELSMGDQFIESMIKSAKSAAVALSYSDVPIILNVKSSVAPSVIEVSEYEWKMMKSLQEQAQKTDRIFEILAEISPMKESEKKELNREEEQIFQSSRRELLNNFKKIATHDTVPTPTIVTVPSTNPVTTLPTNPATSPVTIPAATPIVTTPVIAPPTSITNPVTTPVTPPVTTPAAKPVTPPATTTTPTSTGQTWCVAKKEATESALQVALDYACGQGGADCSVLQPTGNCYNPNTQLNHASYAFNSYYQKNPVPTSCDFKGTAVIVDSNPSSAACVYPSSPPASSSVPTSSTSPPPLMTNTSFPSPSLPAPIIYSLPPPSIPSLPPPSIPSLPPPSFPSLPPPTTLTLPPPTSPSLPTVLNSSYPTPSLPTIFGSGPPPSTSTSESVASKLQPLFTSILLAMFIALRKLLLDL</sequence>
<comment type="subcellular location">
    <subcellularLocation>
        <location evidence="1">Cell membrane</location>
        <topology evidence="1">Lipid-anchor</topology>
        <topology evidence="1">GPI-anchor</topology>
    </subcellularLocation>
</comment>
<keyword evidence="6" id="KW-1015">Disulfide bond</keyword>
<feature type="compositionally biased region" description="Low complexity" evidence="8">
    <location>
        <begin position="514"/>
        <end position="529"/>
    </location>
</feature>
<feature type="region of interest" description="Disordered" evidence="8">
    <location>
        <begin position="514"/>
        <end position="539"/>
    </location>
</feature>
<dbReference type="Gene3D" id="3.20.20.80">
    <property type="entry name" value="Glycosidases"/>
    <property type="match status" value="1"/>
</dbReference>
<dbReference type="GO" id="GO:0005886">
    <property type="term" value="C:plasma membrane"/>
    <property type="evidence" value="ECO:0007669"/>
    <property type="project" value="UniProtKB-SubCell"/>
</dbReference>
<evidence type="ECO:0000259" key="10">
    <source>
        <dbReference type="SMART" id="SM00768"/>
    </source>
</evidence>
<evidence type="ECO:0000313" key="12">
    <source>
        <dbReference type="Proteomes" id="UP000541444"/>
    </source>
</evidence>
<dbReference type="AlphaFoldDB" id="A0A7J7MJ67"/>
<evidence type="ECO:0000256" key="1">
    <source>
        <dbReference type="ARBA" id="ARBA00004609"/>
    </source>
</evidence>
<feature type="region of interest" description="Disordered" evidence="8">
    <location>
        <begin position="562"/>
        <end position="598"/>
    </location>
</feature>
<evidence type="ECO:0000256" key="7">
    <source>
        <dbReference type="ARBA" id="ARBA00023180"/>
    </source>
</evidence>
<keyword evidence="4" id="KW-0732">Signal</keyword>
<keyword evidence="3" id="KW-0336">GPI-anchor</keyword>
<dbReference type="PANTHER" id="PTHR31044:SF120">
    <property type="entry name" value="CARBOHYDRATE-BINDING X8 DOMAIN SUPERFAMILY PROTEIN"/>
    <property type="match status" value="1"/>
</dbReference>
<name>A0A7J7MJ67_9MAGN</name>
<accession>A0A7J7MJ67</accession>
<keyword evidence="7" id="KW-0325">Glycoprotein</keyword>
<keyword evidence="9" id="KW-1133">Transmembrane helix</keyword>
<dbReference type="GO" id="GO:0098552">
    <property type="term" value="C:side of membrane"/>
    <property type="evidence" value="ECO:0007669"/>
    <property type="project" value="UniProtKB-KW"/>
</dbReference>
<evidence type="ECO:0000256" key="2">
    <source>
        <dbReference type="ARBA" id="ARBA00022475"/>
    </source>
</evidence>
<evidence type="ECO:0000256" key="9">
    <source>
        <dbReference type="SAM" id="Phobius"/>
    </source>
</evidence>
<keyword evidence="3" id="KW-0449">Lipoprotein</keyword>
<evidence type="ECO:0000256" key="5">
    <source>
        <dbReference type="ARBA" id="ARBA00023136"/>
    </source>
</evidence>
<keyword evidence="9" id="KW-0812">Transmembrane</keyword>
<dbReference type="Proteomes" id="UP000541444">
    <property type="component" value="Unassembled WGS sequence"/>
</dbReference>
<organism evidence="11 12">
    <name type="scientific">Kingdonia uniflora</name>
    <dbReference type="NCBI Taxonomy" id="39325"/>
    <lineage>
        <taxon>Eukaryota</taxon>
        <taxon>Viridiplantae</taxon>
        <taxon>Streptophyta</taxon>
        <taxon>Embryophyta</taxon>
        <taxon>Tracheophyta</taxon>
        <taxon>Spermatophyta</taxon>
        <taxon>Magnoliopsida</taxon>
        <taxon>Ranunculales</taxon>
        <taxon>Circaeasteraceae</taxon>
        <taxon>Kingdonia</taxon>
    </lineage>
</organism>
<evidence type="ECO:0000313" key="11">
    <source>
        <dbReference type="EMBL" id="KAF6154949.1"/>
    </source>
</evidence>
<feature type="region of interest" description="Disordered" evidence="8">
    <location>
        <begin position="396"/>
        <end position="427"/>
    </location>
</feature>
<evidence type="ECO:0000256" key="3">
    <source>
        <dbReference type="ARBA" id="ARBA00022622"/>
    </source>
</evidence>
<dbReference type="GO" id="GO:0009506">
    <property type="term" value="C:plasmodesma"/>
    <property type="evidence" value="ECO:0007669"/>
    <property type="project" value="UniProtKB-ARBA"/>
</dbReference>
<feature type="compositionally biased region" description="Pro residues" evidence="8">
    <location>
        <begin position="562"/>
        <end position="591"/>
    </location>
</feature>
<keyword evidence="12" id="KW-1185">Reference proteome</keyword>
<dbReference type="Pfam" id="PF07983">
    <property type="entry name" value="X8"/>
    <property type="match status" value="1"/>
</dbReference>
<feature type="compositionally biased region" description="Low complexity" evidence="8">
    <location>
        <begin position="409"/>
        <end position="427"/>
    </location>
</feature>
<feature type="transmembrane region" description="Helical" evidence="9">
    <location>
        <begin position="51"/>
        <end position="74"/>
    </location>
</feature>
<feature type="domain" description="X8" evidence="10">
    <location>
        <begin position="430"/>
        <end position="514"/>
    </location>
</feature>
<dbReference type="InterPro" id="IPR044788">
    <property type="entry name" value="X8_dom_prot"/>
</dbReference>
<evidence type="ECO:0000256" key="6">
    <source>
        <dbReference type="ARBA" id="ARBA00023157"/>
    </source>
</evidence>
<evidence type="ECO:0000256" key="4">
    <source>
        <dbReference type="ARBA" id="ARBA00022729"/>
    </source>
</evidence>
<dbReference type="EMBL" id="JACGCM010001448">
    <property type="protein sequence ID" value="KAF6154949.1"/>
    <property type="molecule type" value="Genomic_DNA"/>
</dbReference>
<dbReference type="SMART" id="SM00768">
    <property type="entry name" value="X8"/>
    <property type="match status" value="1"/>
</dbReference>
<dbReference type="FunFam" id="1.20.58.1040:FF:000001">
    <property type="entry name" value="Glucan endo-1,3-beta-glucosidase 4"/>
    <property type="match status" value="1"/>
</dbReference>
<proteinExistence type="predicted"/>
<gene>
    <name evidence="11" type="ORF">GIB67_018386</name>
</gene>
<dbReference type="PANTHER" id="PTHR31044">
    <property type="entry name" value="BETA-1,3 GLUCANASE"/>
    <property type="match status" value="1"/>
</dbReference>